<accession>A1WM34</accession>
<dbReference type="InterPro" id="IPR009389">
    <property type="entry name" value="DUF1045"/>
</dbReference>
<sequence length="255" mass="27691">MTTRSATGPPMMMTLPNRAPGTAHRYAVYFAPHPGSTGWLAGSHWLGRCAALLQPMQQLAIEGVAAQDLYRLTAAPRRYGWHATLKAPFALAPGVDWITLHQTVRAVAQSLAPFALPPLHVARIDDFLALVPAPAHAANAAIERVAAACVTQLQPLAAPLSDADLARRRCAALTPRQDELLQRWGYPFVLEEFRFHLSLTGHLQQVGRQTQARVQGAAQAFFADLPVLRMSSLALFAEPAAGADFVLLDHLEFGR</sequence>
<dbReference type="KEGG" id="vei:Veis_2956"/>
<dbReference type="PIRSF" id="PIRSF033328">
    <property type="entry name" value="Phest_Mll4975"/>
    <property type="match status" value="1"/>
</dbReference>
<reference evidence="2" key="1">
    <citation type="submission" date="2006-12" db="EMBL/GenBank/DDBJ databases">
        <title>Complete sequence of chromosome 1 of Verminephrobacter eiseniae EF01-2.</title>
        <authorList>
            <person name="Copeland A."/>
            <person name="Lucas S."/>
            <person name="Lapidus A."/>
            <person name="Barry K."/>
            <person name="Detter J.C."/>
            <person name="Glavina del Rio T."/>
            <person name="Dalin E."/>
            <person name="Tice H."/>
            <person name="Pitluck S."/>
            <person name="Chertkov O."/>
            <person name="Brettin T."/>
            <person name="Bruce D."/>
            <person name="Han C."/>
            <person name="Tapia R."/>
            <person name="Gilna P."/>
            <person name="Schmutz J."/>
            <person name="Larimer F."/>
            <person name="Land M."/>
            <person name="Hauser L."/>
            <person name="Kyrpides N."/>
            <person name="Kim E."/>
            <person name="Stahl D."/>
            <person name="Richardson P."/>
        </authorList>
    </citation>
    <scope>NUCLEOTIDE SEQUENCE [LARGE SCALE GENOMIC DNA]</scope>
    <source>
        <strain evidence="2">EF01-2</strain>
    </source>
</reference>
<dbReference type="STRING" id="391735.Veis_2956"/>
<protein>
    <recommendedName>
        <fullName evidence="3">Phosphonate metabolism protein</fullName>
    </recommendedName>
</protein>
<gene>
    <name evidence="1" type="ordered locus">Veis_2956</name>
</gene>
<name>A1WM34_VEREI</name>
<dbReference type="Pfam" id="PF06299">
    <property type="entry name" value="DUF1045"/>
    <property type="match status" value="1"/>
</dbReference>
<organism evidence="1 2">
    <name type="scientific">Verminephrobacter eiseniae (strain EF01-2)</name>
    <dbReference type="NCBI Taxonomy" id="391735"/>
    <lineage>
        <taxon>Bacteria</taxon>
        <taxon>Pseudomonadati</taxon>
        <taxon>Pseudomonadota</taxon>
        <taxon>Betaproteobacteria</taxon>
        <taxon>Burkholderiales</taxon>
        <taxon>Comamonadaceae</taxon>
        <taxon>Verminephrobacter</taxon>
    </lineage>
</organism>
<dbReference type="HOGENOM" id="CLU_074099_0_0_4"/>
<keyword evidence="2" id="KW-1185">Reference proteome</keyword>
<evidence type="ECO:0008006" key="3">
    <source>
        <dbReference type="Google" id="ProtNLM"/>
    </source>
</evidence>
<dbReference type="EMBL" id="CP000542">
    <property type="protein sequence ID" value="ABM58691.1"/>
    <property type="molecule type" value="Genomic_DNA"/>
</dbReference>
<dbReference type="Proteomes" id="UP000000374">
    <property type="component" value="Chromosome"/>
</dbReference>
<evidence type="ECO:0000313" key="2">
    <source>
        <dbReference type="Proteomes" id="UP000000374"/>
    </source>
</evidence>
<dbReference type="eggNOG" id="COG3709">
    <property type="taxonomic scope" value="Bacteria"/>
</dbReference>
<dbReference type="AlphaFoldDB" id="A1WM34"/>
<evidence type="ECO:0000313" key="1">
    <source>
        <dbReference type="EMBL" id="ABM58691.1"/>
    </source>
</evidence>
<proteinExistence type="predicted"/>